<evidence type="ECO:0000313" key="2">
    <source>
        <dbReference type="Proteomes" id="UP001164761"/>
    </source>
</evidence>
<dbReference type="EMBL" id="CP104067">
    <property type="protein sequence ID" value="WAH43424.1"/>
    <property type="molecule type" value="Genomic_DNA"/>
</dbReference>
<accession>A0ABY6ZMU7</accession>
<protein>
    <submittedName>
        <fullName evidence="1">Uncharacterized protein</fullName>
    </submittedName>
</protein>
<dbReference type="Proteomes" id="UP001164761">
    <property type="component" value="Chromosome"/>
</dbReference>
<gene>
    <name evidence="1" type="ORF">NZD89_08580</name>
</gene>
<dbReference type="RefSeq" id="WP_268007306.1">
    <property type="nucleotide sequence ID" value="NZ_BSUT01000001.1"/>
</dbReference>
<proteinExistence type="predicted"/>
<reference evidence="1" key="1">
    <citation type="submission" date="2022-08" db="EMBL/GenBank/DDBJ databases">
        <title>Alicyclobacillus fastidiosus DSM 17978, complete genome.</title>
        <authorList>
            <person name="Wang Q."/>
            <person name="Cai R."/>
            <person name="Wang Z."/>
        </authorList>
    </citation>
    <scope>NUCLEOTIDE SEQUENCE</scope>
    <source>
        <strain evidence="1">DSM 17978</strain>
    </source>
</reference>
<keyword evidence="2" id="KW-1185">Reference proteome</keyword>
<evidence type="ECO:0000313" key="1">
    <source>
        <dbReference type="EMBL" id="WAH43424.1"/>
    </source>
</evidence>
<sequence length="71" mass="8055">MEWIDEISKRFSDGEQGVDQDVIRLITALTCAVEGLKQVEMQIVHGNLSLARSIIHDTIREIRDVGSQLNY</sequence>
<organism evidence="1 2">
    <name type="scientific">Alicyclobacillus fastidiosus</name>
    <dbReference type="NCBI Taxonomy" id="392011"/>
    <lineage>
        <taxon>Bacteria</taxon>
        <taxon>Bacillati</taxon>
        <taxon>Bacillota</taxon>
        <taxon>Bacilli</taxon>
        <taxon>Bacillales</taxon>
        <taxon>Alicyclobacillaceae</taxon>
        <taxon>Alicyclobacillus</taxon>
    </lineage>
</organism>
<name>A0ABY6ZMU7_9BACL</name>